<protein>
    <recommendedName>
        <fullName evidence="2">Protein kinase domain-containing protein</fullName>
    </recommendedName>
</protein>
<feature type="compositionally biased region" description="Basic and acidic residues" evidence="1">
    <location>
        <begin position="174"/>
        <end position="188"/>
    </location>
</feature>
<accession>X6LXT3</accession>
<keyword evidence="4" id="KW-1185">Reference proteome</keyword>
<dbReference type="InterPro" id="IPR011009">
    <property type="entry name" value="Kinase-like_dom_sf"/>
</dbReference>
<dbReference type="PROSITE" id="PS50011">
    <property type="entry name" value="PROTEIN_KINASE_DOM"/>
    <property type="match status" value="1"/>
</dbReference>
<feature type="compositionally biased region" description="Polar residues" evidence="1">
    <location>
        <begin position="189"/>
        <end position="207"/>
    </location>
</feature>
<organism evidence="3 4">
    <name type="scientific">Reticulomyxa filosa</name>
    <dbReference type="NCBI Taxonomy" id="46433"/>
    <lineage>
        <taxon>Eukaryota</taxon>
        <taxon>Sar</taxon>
        <taxon>Rhizaria</taxon>
        <taxon>Retaria</taxon>
        <taxon>Foraminifera</taxon>
        <taxon>Monothalamids</taxon>
        <taxon>Reticulomyxidae</taxon>
        <taxon>Reticulomyxa</taxon>
    </lineage>
</organism>
<dbReference type="GO" id="GO:0004672">
    <property type="term" value="F:protein kinase activity"/>
    <property type="evidence" value="ECO:0007669"/>
    <property type="project" value="InterPro"/>
</dbReference>
<dbReference type="GO" id="GO:0005524">
    <property type="term" value="F:ATP binding"/>
    <property type="evidence" value="ECO:0007669"/>
    <property type="project" value="InterPro"/>
</dbReference>
<feature type="region of interest" description="Disordered" evidence="1">
    <location>
        <begin position="174"/>
        <end position="207"/>
    </location>
</feature>
<feature type="region of interest" description="Disordered" evidence="1">
    <location>
        <begin position="1"/>
        <end position="23"/>
    </location>
</feature>
<reference evidence="3 4" key="1">
    <citation type="journal article" date="2013" name="Curr. Biol.">
        <title>The Genome of the Foraminiferan Reticulomyxa filosa.</title>
        <authorList>
            <person name="Glockner G."/>
            <person name="Hulsmann N."/>
            <person name="Schleicher M."/>
            <person name="Noegel A.A."/>
            <person name="Eichinger L."/>
            <person name="Gallinger C."/>
            <person name="Pawlowski J."/>
            <person name="Sierra R."/>
            <person name="Euteneuer U."/>
            <person name="Pillet L."/>
            <person name="Moustafa A."/>
            <person name="Platzer M."/>
            <person name="Groth M."/>
            <person name="Szafranski K."/>
            <person name="Schliwa M."/>
        </authorList>
    </citation>
    <scope>NUCLEOTIDE SEQUENCE [LARGE SCALE GENOMIC DNA]</scope>
</reference>
<dbReference type="InterPro" id="IPR000719">
    <property type="entry name" value="Prot_kinase_dom"/>
</dbReference>
<evidence type="ECO:0000313" key="4">
    <source>
        <dbReference type="Proteomes" id="UP000023152"/>
    </source>
</evidence>
<evidence type="ECO:0000256" key="1">
    <source>
        <dbReference type="SAM" id="MobiDB-lite"/>
    </source>
</evidence>
<comment type="caution">
    <text evidence="3">The sequence shown here is derived from an EMBL/GenBank/DDBJ whole genome shotgun (WGS) entry which is preliminary data.</text>
</comment>
<feature type="compositionally biased region" description="Basic and acidic residues" evidence="1">
    <location>
        <begin position="1"/>
        <end position="19"/>
    </location>
</feature>
<dbReference type="Gene3D" id="1.10.510.10">
    <property type="entry name" value="Transferase(Phosphotransferase) domain 1"/>
    <property type="match status" value="1"/>
</dbReference>
<evidence type="ECO:0000313" key="3">
    <source>
        <dbReference type="EMBL" id="ETO05545.1"/>
    </source>
</evidence>
<proteinExistence type="predicted"/>
<evidence type="ECO:0000259" key="2">
    <source>
        <dbReference type="PROSITE" id="PS50011"/>
    </source>
</evidence>
<dbReference type="AlphaFoldDB" id="X6LXT3"/>
<dbReference type="EMBL" id="ASPP01028004">
    <property type="protein sequence ID" value="ETO05545.1"/>
    <property type="molecule type" value="Genomic_DNA"/>
</dbReference>
<dbReference type="SUPFAM" id="SSF56112">
    <property type="entry name" value="Protein kinase-like (PK-like)"/>
    <property type="match status" value="1"/>
</dbReference>
<gene>
    <name evidence="3" type="ORF">RFI_31854</name>
</gene>
<name>X6LXT3_RETFI</name>
<dbReference type="Proteomes" id="UP000023152">
    <property type="component" value="Unassembled WGS sequence"/>
</dbReference>
<sequence>MITEASREETNFGNKHGEEEQSNAAVLAPKYSCNDKGFMEFSEKLVIGKRYVLQKPKAIEELELEHGKGRYGSVYCVFDKKENNVKAVKILKIPEEDGDDNYIRRELRVLKRISRTESDSEEKSSTTNPFVIKLLDYGRYKSHSYFLFDYLEVTLQQHFDYVLHLNYQSVKQSDEQMLDKHASPHETSNHGSSNRQSTESPNQTSQDNHIHLHKRVLIHPFDVWIIFFQLLHALSC</sequence>
<feature type="domain" description="Protein kinase" evidence="2">
    <location>
        <begin position="60"/>
        <end position="236"/>
    </location>
</feature>